<evidence type="ECO:0000313" key="3">
    <source>
        <dbReference type="EMBL" id="QBB70242.1"/>
    </source>
</evidence>
<feature type="domain" description="Gfo/Idh/MocA-like oxidoreductase N-terminal" evidence="1">
    <location>
        <begin position="25"/>
        <end position="139"/>
    </location>
</feature>
<keyword evidence="4" id="KW-1185">Reference proteome</keyword>
<dbReference type="AlphaFoldDB" id="A0A411HI82"/>
<dbReference type="SUPFAM" id="SSF51735">
    <property type="entry name" value="NAD(P)-binding Rossmann-fold domains"/>
    <property type="match status" value="1"/>
</dbReference>
<dbReference type="EMBL" id="CP035704">
    <property type="protein sequence ID" value="QBB70242.1"/>
    <property type="molecule type" value="Genomic_DNA"/>
</dbReference>
<dbReference type="Pfam" id="PF01408">
    <property type="entry name" value="GFO_IDH_MocA"/>
    <property type="match status" value="1"/>
</dbReference>
<accession>A0A411HI82</accession>
<dbReference type="InterPro" id="IPR000683">
    <property type="entry name" value="Gfo/Idh/MocA-like_OxRdtase_N"/>
</dbReference>
<dbReference type="Proteomes" id="UP000291562">
    <property type="component" value="Chromosome"/>
</dbReference>
<dbReference type="SUPFAM" id="SSF55347">
    <property type="entry name" value="Glyceraldehyde-3-phosphate dehydrogenase-like, C-terminal domain"/>
    <property type="match status" value="1"/>
</dbReference>
<feature type="domain" description="GFO/IDH/MocA-like oxidoreductase" evidence="2">
    <location>
        <begin position="176"/>
        <end position="242"/>
    </location>
</feature>
<dbReference type="InterPro" id="IPR051450">
    <property type="entry name" value="Gfo/Idh/MocA_Oxidoreductases"/>
</dbReference>
<dbReference type="Gene3D" id="3.30.360.10">
    <property type="entry name" value="Dihydrodipicolinate Reductase, domain 2"/>
    <property type="match status" value="1"/>
</dbReference>
<proteinExistence type="predicted"/>
<dbReference type="KEGG" id="xbc:ELE36_07625"/>
<protein>
    <submittedName>
        <fullName evidence="3">Gfo/Idh/MocA family oxidoreductase</fullName>
    </submittedName>
</protein>
<sequence length="332" mass="35981">MAVTRRMNAAFLPTASVDRAPQPIGTAVIGVGYFGSLHAQKYMQLAGSRLVALIDPDPLTLALSEHLGVGWLQHIDDLPPEVRAVSVVTPVQSHFALTKALLERGLDVLLEKPITSTLEQAETLCRLAESTGCVLQIGHIERFNPTFIASRTALAYAQRIHAIRAGKRVPRIDAVDVVTDLMIHDLDMLLAALDCAVVAVSATGHSCDHTVIDHACAELTFANGCRAQLTASWGDAVEKSSAHRIDAELDRGEIWSLDFHQRTVWRKTSPSATPVAVHLPHIAVNEDELCVQLAAFLSASRRRSTPQVTARDGYAALELAYRIRNQILGCGA</sequence>
<dbReference type="PANTHER" id="PTHR43377">
    <property type="entry name" value="BILIVERDIN REDUCTASE A"/>
    <property type="match status" value="1"/>
</dbReference>
<dbReference type="Pfam" id="PF22725">
    <property type="entry name" value="GFO_IDH_MocA_C3"/>
    <property type="match status" value="1"/>
</dbReference>
<gene>
    <name evidence="3" type="ORF">ELE36_07625</name>
</gene>
<reference evidence="3 4" key="1">
    <citation type="submission" date="2019-01" db="EMBL/GenBank/DDBJ databases">
        <title>Pseudolysobacter antarctica gen. nov., sp. nov., isolated from Fildes Peninsula, Antarctica.</title>
        <authorList>
            <person name="Wei Z."/>
            <person name="Peng F."/>
        </authorList>
    </citation>
    <scope>NUCLEOTIDE SEQUENCE [LARGE SCALE GENOMIC DNA]</scope>
    <source>
        <strain evidence="3 4">AQ6-296</strain>
    </source>
</reference>
<dbReference type="Gene3D" id="3.40.50.720">
    <property type="entry name" value="NAD(P)-binding Rossmann-like Domain"/>
    <property type="match status" value="1"/>
</dbReference>
<evidence type="ECO:0000313" key="4">
    <source>
        <dbReference type="Proteomes" id="UP000291562"/>
    </source>
</evidence>
<dbReference type="GO" id="GO:0000166">
    <property type="term" value="F:nucleotide binding"/>
    <property type="evidence" value="ECO:0007669"/>
    <property type="project" value="InterPro"/>
</dbReference>
<dbReference type="PANTHER" id="PTHR43377:SF1">
    <property type="entry name" value="BILIVERDIN REDUCTASE A"/>
    <property type="match status" value="1"/>
</dbReference>
<evidence type="ECO:0000259" key="2">
    <source>
        <dbReference type="Pfam" id="PF22725"/>
    </source>
</evidence>
<dbReference type="InterPro" id="IPR055170">
    <property type="entry name" value="GFO_IDH_MocA-like_dom"/>
</dbReference>
<dbReference type="OrthoDB" id="9774191at2"/>
<name>A0A411HI82_9GAMM</name>
<evidence type="ECO:0000259" key="1">
    <source>
        <dbReference type="Pfam" id="PF01408"/>
    </source>
</evidence>
<organism evidence="3 4">
    <name type="scientific">Pseudolysobacter antarcticus</name>
    <dbReference type="NCBI Taxonomy" id="2511995"/>
    <lineage>
        <taxon>Bacteria</taxon>
        <taxon>Pseudomonadati</taxon>
        <taxon>Pseudomonadota</taxon>
        <taxon>Gammaproteobacteria</taxon>
        <taxon>Lysobacterales</taxon>
        <taxon>Rhodanobacteraceae</taxon>
        <taxon>Pseudolysobacter</taxon>
    </lineage>
</organism>
<dbReference type="InterPro" id="IPR036291">
    <property type="entry name" value="NAD(P)-bd_dom_sf"/>
</dbReference>